<keyword evidence="2" id="KW-1003">Cell membrane</keyword>
<evidence type="ECO:0000313" key="13">
    <source>
        <dbReference type="EMBL" id="GGD51857.1"/>
    </source>
</evidence>
<dbReference type="InterPro" id="IPR037185">
    <property type="entry name" value="EmrE-like"/>
</dbReference>
<dbReference type="Gene3D" id="1.10.3730.20">
    <property type="match status" value="1"/>
</dbReference>
<keyword evidence="9" id="KW-0443">Lipid metabolism</keyword>
<keyword evidence="8 11" id="KW-1133">Transmembrane helix</keyword>
<evidence type="ECO:0000256" key="9">
    <source>
        <dbReference type="ARBA" id="ARBA00023098"/>
    </source>
</evidence>
<dbReference type="InterPro" id="IPR000620">
    <property type="entry name" value="EamA_dom"/>
</dbReference>
<evidence type="ECO:0000313" key="14">
    <source>
        <dbReference type="Proteomes" id="UP000597138"/>
    </source>
</evidence>
<keyword evidence="6 11" id="KW-0812">Transmembrane</keyword>
<keyword evidence="10 11" id="KW-0472">Membrane</keyword>
<dbReference type="EMBL" id="BMEG01000001">
    <property type="protein sequence ID" value="GGD51857.1"/>
    <property type="molecule type" value="Genomic_DNA"/>
</dbReference>
<keyword evidence="3" id="KW-0444">Lipid biosynthesis</keyword>
<name>A0ABQ1R1E9_9BURK</name>
<feature type="transmembrane region" description="Helical" evidence="11">
    <location>
        <begin position="120"/>
        <end position="137"/>
    </location>
</feature>
<evidence type="ECO:0000256" key="4">
    <source>
        <dbReference type="ARBA" id="ARBA00022519"/>
    </source>
</evidence>
<comment type="subcellular location">
    <subcellularLocation>
        <location evidence="1">Cell membrane</location>
        <topology evidence="1">Multi-pass membrane protein</topology>
    </subcellularLocation>
</comment>
<organism evidence="13 14">
    <name type="scientific">Caballeronia grimmiae</name>
    <dbReference type="NCBI Taxonomy" id="1071679"/>
    <lineage>
        <taxon>Bacteria</taxon>
        <taxon>Pseudomonadati</taxon>
        <taxon>Pseudomonadota</taxon>
        <taxon>Betaproteobacteria</taxon>
        <taxon>Burkholderiales</taxon>
        <taxon>Burkholderiaceae</taxon>
        <taxon>Caballeronia</taxon>
    </lineage>
</organism>
<keyword evidence="5" id="KW-0441">Lipid A biosynthesis</keyword>
<feature type="transmembrane region" description="Helical" evidence="11">
    <location>
        <begin position="67"/>
        <end position="87"/>
    </location>
</feature>
<evidence type="ECO:0000259" key="12">
    <source>
        <dbReference type="Pfam" id="PF00892"/>
    </source>
</evidence>
<evidence type="ECO:0000256" key="3">
    <source>
        <dbReference type="ARBA" id="ARBA00022516"/>
    </source>
</evidence>
<sequence>MTPASANEPSILIVQSMNPISFTCIVIGVLLNACAQLLLKAGVNAVGHFDMTPANILPVGFRIATQWPIIGGLACYVVSVVVWIVGLSRVDVSVAYPMLSLGYVVNAFAAWYLFGEVLSVQRLIGIGIILVGVAVLARG</sequence>
<dbReference type="Proteomes" id="UP000597138">
    <property type="component" value="Unassembled WGS sequence"/>
</dbReference>
<dbReference type="SUPFAM" id="SSF103481">
    <property type="entry name" value="Multidrug resistance efflux transporter EmrE"/>
    <property type="match status" value="1"/>
</dbReference>
<gene>
    <name evidence="13" type="ORF">GCM10010985_01900</name>
</gene>
<accession>A0ABQ1R1E9</accession>
<protein>
    <recommendedName>
        <fullName evidence="12">EamA domain-containing protein</fullName>
    </recommendedName>
</protein>
<evidence type="ECO:0000256" key="2">
    <source>
        <dbReference type="ARBA" id="ARBA00022475"/>
    </source>
</evidence>
<evidence type="ECO:0000256" key="6">
    <source>
        <dbReference type="ARBA" id="ARBA00022692"/>
    </source>
</evidence>
<evidence type="ECO:0000256" key="11">
    <source>
        <dbReference type="SAM" id="Phobius"/>
    </source>
</evidence>
<evidence type="ECO:0000256" key="5">
    <source>
        <dbReference type="ARBA" id="ARBA00022556"/>
    </source>
</evidence>
<evidence type="ECO:0000256" key="1">
    <source>
        <dbReference type="ARBA" id="ARBA00004651"/>
    </source>
</evidence>
<feature type="transmembrane region" description="Helical" evidence="11">
    <location>
        <begin position="94"/>
        <end position="114"/>
    </location>
</feature>
<dbReference type="Pfam" id="PF00892">
    <property type="entry name" value="EamA"/>
    <property type="match status" value="1"/>
</dbReference>
<evidence type="ECO:0000256" key="8">
    <source>
        <dbReference type="ARBA" id="ARBA00022989"/>
    </source>
</evidence>
<keyword evidence="4" id="KW-0997">Cell inner membrane</keyword>
<keyword evidence="14" id="KW-1185">Reference proteome</keyword>
<evidence type="ECO:0000256" key="7">
    <source>
        <dbReference type="ARBA" id="ARBA00022985"/>
    </source>
</evidence>
<dbReference type="PANTHER" id="PTHR30561:SF9">
    <property type="entry name" value="4-AMINO-4-DEOXY-L-ARABINOSE-PHOSPHOUNDECAPRENOL FLIPPASE SUBUNIT ARNF-RELATED"/>
    <property type="match status" value="1"/>
</dbReference>
<proteinExistence type="predicted"/>
<comment type="caution">
    <text evidence="13">The sequence shown here is derived from an EMBL/GenBank/DDBJ whole genome shotgun (WGS) entry which is preliminary data.</text>
</comment>
<evidence type="ECO:0000256" key="10">
    <source>
        <dbReference type="ARBA" id="ARBA00023136"/>
    </source>
</evidence>
<dbReference type="PANTHER" id="PTHR30561">
    <property type="entry name" value="SMR FAMILY PROTON-DEPENDENT DRUG EFFLUX TRANSPORTER SUGE"/>
    <property type="match status" value="1"/>
</dbReference>
<dbReference type="InterPro" id="IPR000390">
    <property type="entry name" value="Small_drug/metabolite_transptr"/>
</dbReference>
<keyword evidence="7" id="KW-0448">Lipopolysaccharide biosynthesis</keyword>
<feature type="transmembrane region" description="Helical" evidence="11">
    <location>
        <begin position="20"/>
        <end position="39"/>
    </location>
</feature>
<feature type="domain" description="EamA" evidence="12">
    <location>
        <begin position="15"/>
        <end position="136"/>
    </location>
</feature>
<reference evidence="14" key="1">
    <citation type="journal article" date="2019" name="Int. J. Syst. Evol. Microbiol.">
        <title>The Global Catalogue of Microorganisms (GCM) 10K type strain sequencing project: providing services to taxonomists for standard genome sequencing and annotation.</title>
        <authorList>
            <consortium name="The Broad Institute Genomics Platform"/>
            <consortium name="The Broad Institute Genome Sequencing Center for Infectious Disease"/>
            <person name="Wu L."/>
            <person name="Ma J."/>
        </authorList>
    </citation>
    <scope>NUCLEOTIDE SEQUENCE [LARGE SCALE GENOMIC DNA]</scope>
    <source>
        <strain evidence="14">CGMCC 1.11013</strain>
    </source>
</reference>